<evidence type="ECO:0008006" key="4">
    <source>
        <dbReference type="Google" id="ProtNLM"/>
    </source>
</evidence>
<evidence type="ECO:0000256" key="1">
    <source>
        <dbReference type="SAM" id="Phobius"/>
    </source>
</evidence>
<keyword evidence="1" id="KW-0812">Transmembrane</keyword>
<evidence type="ECO:0000313" key="2">
    <source>
        <dbReference type="EMBL" id="MDK9580415.1"/>
    </source>
</evidence>
<reference evidence="2 3" key="1">
    <citation type="submission" date="2023-06" db="EMBL/GenBank/DDBJ databases">
        <title>Antibody response to the Sneathia vaginalis cytopathogenic toxin A during pregnancy.</title>
        <authorList>
            <person name="Mccoy Z.T."/>
            <person name="Serrano M.G."/>
            <person name="Spaine K."/>
            <person name="Edwards D.J."/>
            <person name="Buck G.A."/>
            <person name="Jefferson K."/>
        </authorList>
    </citation>
    <scope>NUCLEOTIDE SEQUENCE [LARGE SCALE GENOMIC DNA]</scope>
    <source>
        <strain evidence="2 3">CCUG 42621</strain>
    </source>
</reference>
<keyword evidence="1" id="KW-0472">Membrane</keyword>
<comment type="caution">
    <text evidence="2">The sequence shown here is derived from an EMBL/GenBank/DDBJ whole genome shotgun (WGS) entry which is preliminary data.</text>
</comment>
<evidence type="ECO:0000313" key="3">
    <source>
        <dbReference type="Proteomes" id="UP001225134"/>
    </source>
</evidence>
<sequence length="226" mass="26321">MELNNKNIKKIFLSALIGFVFAILSFGVLKIIGGYKVETTMYVNDKYLKEMNEDAKYILSSLNYLDYLKDSSKLINKLFNKTDEYSLTKALLVEKPGEDSTVKLTFQTKDKIDAIAFSKEYAKLANEYILSWKTKYFTEMVNNLTRQYNELNTKTNIMEYRDALADSTISKLVSYKQIKEDQSSIVTITNYRIKSRYNKKLICLVMFLFGASLPMIYETYIKKILK</sequence>
<gene>
    <name evidence="2" type="ORF">QQA45_02660</name>
</gene>
<proteinExistence type="predicted"/>
<protein>
    <recommendedName>
        <fullName evidence="4">Chemotaxis methyl-accepting receptor HlyB-like 4HB MCP domain-containing protein</fullName>
    </recommendedName>
</protein>
<dbReference type="Proteomes" id="UP001225134">
    <property type="component" value="Unassembled WGS sequence"/>
</dbReference>
<keyword evidence="3" id="KW-1185">Reference proteome</keyword>
<accession>A0ABT7HIR7</accession>
<keyword evidence="1" id="KW-1133">Transmembrane helix</keyword>
<feature type="transmembrane region" description="Helical" evidence="1">
    <location>
        <begin position="201"/>
        <end position="217"/>
    </location>
</feature>
<organism evidence="2 3">
    <name type="scientific">Sneathia sanguinegens</name>
    <dbReference type="NCBI Taxonomy" id="40543"/>
    <lineage>
        <taxon>Bacteria</taxon>
        <taxon>Fusobacteriati</taxon>
        <taxon>Fusobacteriota</taxon>
        <taxon>Fusobacteriia</taxon>
        <taxon>Fusobacteriales</taxon>
        <taxon>Leptotrichiaceae</taxon>
        <taxon>Sneathia</taxon>
    </lineage>
</organism>
<dbReference type="RefSeq" id="WP_285152752.1">
    <property type="nucleotide sequence ID" value="NZ_JASSPP010000003.1"/>
</dbReference>
<name>A0ABT7HIR7_9FUSO</name>
<dbReference type="EMBL" id="JASSPP010000003">
    <property type="protein sequence ID" value="MDK9580415.1"/>
    <property type="molecule type" value="Genomic_DNA"/>
</dbReference>
<feature type="transmembrane region" description="Helical" evidence="1">
    <location>
        <begin position="12"/>
        <end position="32"/>
    </location>
</feature>